<dbReference type="HOGENOM" id="CLU_1308631_0_0_5"/>
<proteinExistence type="predicted"/>
<reference evidence="2 3" key="1">
    <citation type="journal article" date="2010" name="J. Bacteriol.">
        <title>Genome sequence of Fulvimarina pelagi HTCC2506T, a Mn(II)-oxidizing alphaproteobacterium possessing an aerobic anoxygenic photosynthetic gene cluster and Xanthorhodopsin.</title>
        <authorList>
            <person name="Kang I."/>
            <person name="Oh H.M."/>
            <person name="Lim S.I."/>
            <person name="Ferriera S."/>
            <person name="Giovannoni S.J."/>
            <person name="Cho J.C."/>
        </authorList>
    </citation>
    <scope>NUCLEOTIDE SEQUENCE [LARGE SCALE GENOMIC DNA]</scope>
    <source>
        <strain evidence="2 3">HTCC2506</strain>
    </source>
</reference>
<dbReference type="Proteomes" id="UP000004310">
    <property type="component" value="Unassembled WGS sequence"/>
</dbReference>
<gene>
    <name evidence="2" type="ORF">FP2506_08656</name>
</gene>
<dbReference type="EMBL" id="AATP01000001">
    <property type="protein sequence ID" value="EAU42899.1"/>
    <property type="molecule type" value="Genomic_DNA"/>
</dbReference>
<keyword evidence="3" id="KW-1185">Reference proteome</keyword>
<name>Q0G615_9HYPH</name>
<evidence type="ECO:0000256" key="1">
    <source>
        <dbReference type="SAM" id="MobiDB-lite"/>
    </source>
</evidence>
<evidence type="ECO:0000313" key="3">
    <source>
        <dbReference type="Proteomes" id="UP000004310"/>
    </source>
</evidence>
<sequence length="210" mass="22011">MGVGATNFFLVRLSRERSLRRTIALKSTRHQDYGAQKCVWKGFTMLKTLRIATILTGVSAFAIPALAQTADEPIVPGSQASVEESQEAARENVVQQSDIDLAQPTNPAANPAGETIVPGSEAQLDQNQALERQNVAAESDIDLSRSANPAADVTSETIVPGSEAQMDQNEAEVRQSIAAGNKGIISGEGDNALVPGSGGTLAPEAETSVQ</sequence>
<protein>
    <submittedName>
        <fullName evidence="2">Uncharacterized protein</fullName>
    </submittedName>
</protein>
<feature type="region of interest" description="Disordered" evidence="1">
    <location>
        <begin position="182"/>
        <end position="210"/>
    </location>
</feature>
<accession>Q0G615</accession>
<evidence type="ECO:0000313" key="2">
    <source>
        <dbReference type="EMBL" id="EAU42899.1"/>
    </source>
</evidence>
<dbReference type="AlphaFoldDB" id="Q0G615"/>
<comment type="caution">
    <text evidence="2">The sequence shown here is derived from an EMBL/GenBank/DDBJ whole genome shotgun (WGS) entry which is preliminary data.</text>
</comment>
<organism evidence="2 3">
    <name type="scientific">Fulvimarina pelagi HTCC2506</name>
    <dbReference type="NCBI Taxonomy" id="314231"/>
    <lineage>
        <taxon>Bacteria</taxon>
        <taxon>Pseudomonadati</taxon>
        <taxon>Pseudomonadota</taxon>
        <taxon>Alphaproteobacteria</taxon>
        <taxon>Hyphomicrobiales</taxon>
        <taxon>Aurantimonadaceae</taxon>
        <taxon>Fulvimarina</taxon>
    </lineage>
</organism>